<feature type="domain" description="WH2" evidence="15">
    <location>
        <begin position="341"/>
        <end position="358"/>
    </location>
</feature>
<evidence type="ECO:0000256" key="12">
    <source>
        <dbReference type="ARBA" id="ARBA00023212"/>
    </source>
</evidence>
<dbReference type="GO" id="GO:0005856">
    <property type="term" value="C:cytoskeleton"/>
    <property type="evidence" value="ECO:0007669"/>
    <property type="project" value="UniProtKB-SubCell"/>
</dbReference>
<proteinExistence type="inferred from homology"/>
<dbReference type="PANTHER" id="PTHR21345:SF3">
    <property type="entry name" value="PROTEIN SPIRE"/>
    <property type="match status" value="1"/>
</dbReference>
<evidence type="ECO:0000313" key="18">
    <source>
        <dbReference type="Proteomes" id="UP001249851"/>
    </source>
</evidence>
<keyword evidence="13" id="KW-0968">Cytoplasmic vesicle</keyword>
<evidence type="ECO:0000256" key="1">
    <source>
        <dbReference type="ARBA" id="ARBA00004180"/>
    </source>
</evidence>
<dbReference type="SMART" id="SM00750">
    <property type="entry name" value="KIND"/>
    <property type="match status" value="1"/>
</dbReference>
<comment type="subcellular location">
    <subcellularLocation>
        <location evidence="3">Cell membrane</location>
        <topology evidence="3">Peripheral membrane protein</topology>
        <orientation evidence="3">Cytoplasmic side</orientation>
    </subcellularLocation>
    <subcellularLocation>
        <location evidence="2">Cytoplasm</location>
        <location evidence="2">Cytoskeleton</location>
    </subcellularLocation>
    <subcellularLocation>
        <location evidence="1">Cytoplasmic vesicle membrane</location>
        <topology evidence="1">Peripheral membrane protein</topology>
        <orientation evidence="1">Cytoplasmic side</orientation>
    </subcellularLocation>
</comment>
<keyword evidence="5" id="KW-0813">Transport</keyword>
<dbReference type="GO" id="GO:0030659">
    <property type="term" value="C:cytoplasmic vesicle membrane"/>
    <property type="evidence" value="ECO:0007669"/>
    <property type="project" value="UniProtKB-SubCell"/>
</dbReference>
<keyword evidence="8" id="KW-0677">Repeat</keyword>
<evidence type="ECO:0000256" key="3">
    <source>
        <dbReference type="ARBA" id="ARBA00004413"/>
    </source>
</evidence>
<dbReference type="CDD" id="cd22068">
    <property type="entry name" value="WH2_DmSpire_r3-like"/>
    <property type="match status" value="1"/>
</dbReference>
<name>A0AAD9V245_ACRCE</name>
<feature type="compositionally biased region" description="Polar residues" evidence="14">
    <location>
        <begin position="409"/>
        <end position="429"/>
    </location>
</feature>
<feature type="region of interest" description="Disordered" evidence="14">
    <location>
        <begin position="409"/>
        <end position="458"/>
    </location>
</feature>
<dbReference type="Gene3D" id="1.10.510.10">
    <property type="entry name" value="Transferase(Phosphotransferase) domain 1"/>
    <property type="match status" value="1"/>
</dbReference>
<comment type="caution">
    <text evidence="17">The sequence shown here is derived from an EMBL/GenBank/DDBJ whole genome shotgun (WGS) entry which is preliminary data.</text>
</comment>
<evidence type="ECO:0000256" key="13">
    <source>
        <dbReference type="ARBA" id="ARBA00023329"/>
    </source>
</evidence>
<dbReference type="GO" id="GO:0040038">
    <property type="term" value="P:polar body extrusion after meiotic divisions"/>
    <property type="evidence" value="ECO:0007669"/>
    <property type="project" value="TreeGrafter"/>
</dbReference>
<keyword evidence="12" id="KW-0206">Cytoskeleton</keyword>
<keyword evidence="9" id="KW-0653">Protein transport</keyword>
<dbReference type="GO" id="GO:0005886">
    <property type="term" value="C:plasma membrane"/>
    <property type="evidence" value="ECO:0007669"/>
    <property type="project" value="UniProtKB-SubCell"/>
</dbReference>
<evidence type="ECO:0000256" key="7">
    <source>
        <dbReference type="ARBA" id="ARBA00022490"/>
    </source>
</evidence>
<dbReference type="PANTHER" id="PTHR21345">
    <property type="entry name" value="SPIRE"/>
    <property type="match status" value="1"/>
</dbReference>
<evidence type="ECO:0000259" key="16">
    <source>
        <dbReference type="PROSITE" id="PS51377"/>
    </source>
</evidence>
<feature type="compositionally biased region" description="Basic and acidic residues" evidence="14">
    <location>
        <begin position="440"/>
        <end position="450"/>
    </location>
</feature>
<feature type="domain" description="KIND" evidence="16">
    <location>
        <begin position="8"/>
        <end position="209"/>
    </location>
</feature>
<dbReference type="GO" id="GO:0048193">
    <property type="term" value="P:Golgi vesicle transport"/>
    <property type="evidence" value="ECO:0007669"/>
    <property type="project" value="TreeGrafter"/>
</dbReference>
<dbReference type="GO" id="GO:0045010">
    <property type="term" value="P:actin nucleation"/>
    <property type="evidence" value="ECO:0007669"/>
    <property type="project" value="InterPro"/>
</dbReference>
<dbReference type="AlphaFoldDB" id="A0AAD9V245"/>
<dbReference type="PROSITE" id="PS51082">
    <property type="entry name" value="WH2"/>
    <property type="match status" value="1"/>
</dbReference>
<dbReference type="GO" id="GO:0051639">
    <property type="term" value="P:actin filament network formation"/>
    <property type="evidence" value="ECO:0007669"/>
    <property type="project" value="TreeGrafter"/>
</dbReference>
<keyword evidence="7" id="KW-0963">Cytoplasm</keyword>
<gene>
    <name evidence="17" type="ORF">P5673_019463</name>
</gene>
<dbReference type="PROSITE" id="PS51377">
    <property type="entry name" value="KIND"/>
    <property type="match status" value="1"/>
</dbReference>
<evidence type="ECO:0000256" key="6">
    <source>
        <dbReference type="ARBA" id="ARBA00022475"/>
    </source>
</evidence>
<dbReference type="EMBL" id="JARQWQ010000045">
    <property type="protein sequence ID" value="KAK2558332.1"/>
    <property type="molecule type" value="Genomic_DNA"/>
</dbReference>
<dbReference type="Proteomes" id="UP001249851">
    <property type="component" value="Unassembled WGS sequence"/>
</dbReference>
<comment type="similarity">
    <text evidence="4">Belongs to the spire family.</text>
</comment>
<dbReference type="GO" id="GO:0005938">
    <property type="term" value="C:cell cortex"/>
    <property type="evidence" value="ECO:0007669"/>
    <property type="project" value="TreeGrafter"/>
</dbReference>
<keyword evidence="11" id="KW-0009">Actin-binding</keyword>
<keyword evidence="18" id="KW-1185">Reference proteome</keyword>
<dbReference type="InterPro" id="IPR003124">
    <property type="entry name" value="WH2_dom"/>
</dbReference>
<dbReference type="InterPro" id="IPR011019">
    <property type="entry name" value="KIND_dom"/>
</dbReference>
<dbReference type="GO" id="GO:0015031">
    <property type="term" value="P:protein transport"/>
    <property type="evidence" value="ECO:0007669"/>
    <property type="project" value="UniProtKB-KW"/>
</dbReference>
<reference evidence="17" key="1">
    <citation type="journal article" date="2023" name="G3 (Bethesda)">
        <title>Whole genome assembly and annotation of the endangered Caribbean coral Acropora cervicornis.</title>
        <authorList>
            <person name="Selwyn J.D."/>
            <person name="Vollmer S.V."/>
        </authorList>
    </citation>
    <scope>NUCLEOTIDE SEQUENCE</scope>
    <source>
        <strain evidence="17">K2</strain>
    </source>
</reference>
<accession>A0AAD9V245</accession>
<organism evidence="17 18">
    <name type="scientific">Acropora cervicornis</name>
    <name type="common">Staghorn coral</name>
    <dbReference type="NCBI Taxonomy" id="6130"/>
    <lineage>
        <taxon>Eukaryota</taxon>
        <taxon>Metazoa</taxon>
        <taxon>Cnidaria</taxon>
        <taxon>Anthozoa</taxon>
        <taxon>Hexacorallia</taxon>
        <taxon>Scleractinia</taxon>
        <taxon>Astrocoeniina</taxon>
        <taxon>Acroporidae</taxon>
        <taxon>Acropora</taxon>
    </lineage>
</organism>
<evidence type="ECO:0000256" key="11">
    <source>
        <dbReference type="ARBA" id="ARBA00023203"/>
    </source>
</evidence>
<sequence length="634" mass="72441">MFRQKDDMLLSDVLKCFRAPLSEEQALAVCYQSAKELIAIRRESFGALRRQKIDIELRTIELRKDGSVFFTSINESKSVQRESTVLFDLGSVVYECLDFGMEPLVERQLEEGLERLILDMTNCEQGDEGICLPENFSFDSASPESPRECVSSKREQKIPDKDHESIRADITLEAVLNRCASHLPKEIDKDPDEHFRAVCRALVSEAIDLSAFLQQLCNGQAMVAQTWGRGVGPTNWTLLQSLQAAEWAQLWLQVMRELRQGVSLRHVDQTKLPPATYELSPYEIILKDIRCKRYTLNHVNITAQVKKDAHDVILEFIRSRPPLTKASLRKVKQFPKVIPSPHDSLLSEIRSPPKLKPTPRPVLKSVREIYFEEKTGTSLSDANFTPSKRKCLKPEIKLTELINRWDSSSTVEIDSSPNISRSETPQVASSDEDENNNISESKEKSEDVRRSSNSSDSSYFSLGELTCIKNRNFNWIDTTDCNENHPVFPPSLSESLRTMTITSKIYMTLKEVKHIRRTLALLDLEALDPEERLYKELTNGRLCFCCRARKFSLFGKWSRVCEICECKICCSCLHEVDSSSSYIFQEEIHGNRRDSGIDDMSWPFIGFLNLGGESDLGKMHRICLACKRFIVMHC</sequence>
<dbReference type="GO" id="GO:0008017">
    <property type="term" value="F:microtubule binding"/>
    <property type="evidence" value="ECO:0007669"/>
    <property type="project" value="TreeGrafter"/>
</dbReference>
<keyword evidence="10" id="KW-0472">Membrane</keyword>
<reference evidence="17" key="2">
    <citation type="journal article" date="2023" name="Science">
        <title>Genomic signatures of disease resistance in endangered staghorn corals.</title>
        <authorList>
            <person name="Vollmer S.V."/>
            <person name="Selwyn J.D."/>
            <person name="Despard B.A."/>
            <person name="Roesel C.L."/>
        </authorList>
    </citation>
    <scope>NUCLEOTIDE SEQUENCE</scope>
    <source>
        <strain evidence="17">K2</strain>
    </source>
</reference>
<evidence type="ECO:0000256" key="10">
    <source>
        <dbReference type="ARBA" id="ARBA00023136"/>
    </source>
</evidence>
<dbReference type="GO" id="GO:0036089">
    <property type="term" value="P:cleavage furrow formation"/>
    <property type="evidence" value="ECO:0007669"/>
    <property type="project" value="TreeGrafter"/>
</dbReference>
<feature type="compositionally biased region" description="Basic and acidic residues" evidence="14">
    <location>
        <begin position="145"/>
        <end position="162"/>
    </location>
</feature>
<evidence type="ECO:0000259" key="15">
    <source>
        <dbReference type="PROSITE" id="PS51082"/>
    </source>
</evidence>
<evidence type="ECO:0000256" key="4">
    <source>
        <dbReference type="ARBA" id="ARBA00010956"/>
    </source>
</evidence>
<evidence type="ECO:0000313" key="17">
    <source>
        <dbReference type="EMBL" id="KAK2558332.1"/>
    </source>
</evidence>
<evidence type="ECO:0000256" key="14">
    <source>
        <dbReference type="SAM" id="MobiDB-lite"/>
    </source>
</evidence>
<dbReference type="GO" id="GO:0003779">
    <property type="term" value="F:actin binding"/>
    <property type="evidence" value="ECO:0007669"/>
    <property type="project" value="UniProtKB-KW"/>
</dbReference>
<feature type="region of interest" description="Disordered" evidence="14">
    <location>
        <begin position="138"/>
        <end position="162"/>
    </location>
</feature>
<protein>
    <submittedName>
        <fullName evidence="17">Protein spire-like protein 1</fullName>
    </submittedName>
</protein>
<dbReference type="GO" id="GO:0030041">
    <property type="term" value="P:actin filament polymerization"/>
    <property type="evidence" value="ECO:0007669"/>
    <property type="project" value="TreeGrafter"/>
</dbReference>
<evidence type="ECO:0000256" key="8">
    <source>
        <dbReference type="ARBA" id="ARBA00022737"/>
    </source>
</evidence>
<dbReference type="GO" id="GO:0051295">
    <property type="term" value="P:establishment of meiotic spindle localization"/>
    <property type="evidence" value="ECO:0007669"/>
    <property type="project" value="TreeGrafter"/>
</dbReference>
<dbReference type="Pfam" id="PF16474">
    <property type="entry name" value="KIND"/>
    <property type="match status" value="1"/>
</dbReference>
<keyword evidence="6" id="KW-1003">Cell membrane</keyword>
<dbReference type="InterPro" id="IPR029901">
    <property type="entry name" value="Spire"/>
</dbReference>
<evidence type="ECO:0000256" key="2">
    <source>
        <dbReference type="ARBA" id="ARBA00004245"/>
    </source>
</evidence>
<evidence type="ECO:0000256" key="9">
    <source>
        <dbReference type="ARBA" id="ARBA00022927"/>
    </source>
</evidence>
<evidence type="ECO:0000256" key="5">
    <source>
        <dbReference type="ARBA" id="ARBA00022448"/>
    </source>
</evidence>